<dbReference type="OrthoDB" id="19923at2759"/>
<dbReference type="Proteomes" id="UP000279236">
    <property type="component" value="Unassembled WGS sequence"/>
</dbReference>
<name>A0A427Y198_9TREE</name>
<dbReference type="PANTHER" id="PTHR45808:SF2">
    <property type="entry name" value="RHO GTPASE-ACTIVATING PROTEIN 68F"/>
    <property type="match status" value="1"/>
</dbReference>
<dbReference type="STRING" id="105984.A0A427Y198"/>
<dbReference type="CDD" id="cd00159">
    <property type="entry name" value="RhoGAP"/>
    <property type="match status" value="1"/>
</dbReference>
<sequence>MADDTDQRDSPRSSSSTLTLTEPPLPPLPAYPQAAAVAPSPLMSTLNRLSLSTSRPNLPEREGYAARAVRSVSQQFGVTIAAPWDKDEVDAPRRASSSLDTSSILYPTLENHPAPFAHPLLVLDLATLTAVPHQVSNETILATLLRRLEPWVGEDGEGGYALIVLAAEDPAGKGKSRALPGVTWWLWHWRRIPRKYRKNLKRLYIVHPSTLTRTVVPMLLPLVSPKSYAKLHTIPSLLSLSRRGVSLAGIDVPLPTLLEEARILRENPDAANAPEHATESSGAFGWGYSAVTSMFGGVGSYFHLTEAKTASSPLPQLPPYWGQDIDHIVADAGGKVPRVLRDLAVAILNYCTDTEGIFRRSASSDLIPPLRALLDLPPSQQPRIDWTSVARADPLLPPILFKRLLLTLPAPVISSTLYPVIRKVHTPEDIRTVLLPALSPARAAVLSHAIHVAHHLVPYEQTTRMSPLALAIVLAPAMISGDPREDAAMCLQPGRSLPPGLLGDAVIDAEEGDNTLVGLLQTWISDYPAVAGEPVRRCQCRIASGASGAQTPVPESPATTSPHRWSMLNPGGGKAAPPLESSGADN</sequence>
<dbReference type="GO" id="GO:0005737">
    <property type="term" value="C:cytoplasm"/>
    <property type="evidence" value="ECO:0007669"/>
    <property type="project" value="TreeGrafter"/>
</dbReference>
<evidence type="ECO:0000313" key="3">
    <source>
        <dbReference type="EMBL" id="RSH84810.1"/>
    </source>
</evidence>
<feature type="region of interest" description="Disordered" evidence="1">
    <location>
        <begin position="546"/>
        <end position="586"/>
    </location>
</feature>
<accession>A0A427Y198</accession>
<dbReference type="AlphaFoldDB" id="A0A427Y198"/>
<dbReference type="Gene3D" id="1.10.555.10">
    <property type="entry name" value="Rho GTPase activation protein"/>
    <property type="match status" value="1"/>
</dbReference>
<evidence type="ECO:0000259" key="2">
    <source>
        <dbReference type="PROSITE" id="PS50238"/>
    </source>
</evidence>
<dbReference type="SMART" id="SM00324">
    <property type="entry name" value="RhoGAP"/>
    <property type="match status" value="1"/>
</dbReference>
<organism evidence="3 4">
    <name type="scientific">Apiotrichum porosum</name>
    <dbReference type="NCBI Taxonomy" id="105984"/>
    <lineage>
        <taxon>Eukaryota</taxon>
        <taxon>Fungi</taxon>
        <taxon>Dikarya</taxon>
        <taxon>Basidiomycota</taxon>
        <taxon>Agaricomycotina</taxon>
        <taxon>Tremellomycetes</taxon>
        <taxon>Trichosporonales</taxon>
        <taxon>Trichosporonaceae</taxon>
        <taxon>Apiotrichum</taxon>
    </lineage>
</organism>
<dbReference type="GO" id="GO:0007264">
    <property type="term" value="P:small GTPase-mediated signal transduction"/>
    <property type="evidence" value="ECO:0007669"/>
    <property type="project" value="TreeGrafter"/>
</dbReference>
<dbReference type="SUPFAM" id="SSF48350">
    <property type="entry name" value="GTPase activation domain, GAP"/>
    <property type="match status" value="1"/>
</dbReference>
<dbReference type="InterPro" id="IPR036865">
    <property type="entry name" value="CRAL-TRIO_dom_sf"/>
</dbReference>
<dbReference type="EMBL" id="RSCE01000003">
    <property type="protein sequence ID" value="RSH84810.1"/>
    <property type="molecule type" value="Genomic_DNA"/>
</dbReference>
<keyword evidence="4" id="KW-1185">Reference proteome</keyword>
<dbReference type="GO" id="GO:0005096">
    <property type="term" value="F:GTPase activator activity"/>
    <property type="evidence" value="ECO:0007669"/>
    <property type="project" value="TreeGrafter"/>
</dbReference>
<dbReference type="InterPro" id="IPR008936">
    <property type="entry name" value="Rho_GTPase_activation_prot"/>
</dbReference>
<dbReference type="InterPro" id="IPR001251">
    <property type="entry name" value="CRAL-TRIO_dom"/>
</dbReference>
<dbReference type="RefSeq" id="XP_028478258.1">
    <property type="nucleotide sequence ID" value="XM_028621806.1"/>
</dbReference>
<protein>
    <recommendedName>
        <fullName evidence="2">Rho-GAP domain-containing protein</fullName>
    </recommendedName>
</protein>
<dbReference type="PROSITE" id="PS50238">
    <property type="entry name" value="RHOGAP"/>
    <property type="match status" value="1"/>
</dbReference>
<evidence type="ECO:0000256" key="1">
    <source>
        <dbReference type="SAM" id="MobiDB-lite"/>
    </source>
</evidence>
<dbReference type="PANTHER" id="PTHR45808">
    <property type="entry name" value="RHO GTPASE-ACTIVATING PROTEIN 68F"/>
    <property type="match status" value="1"/>
</dbReference>
<dbReference type="GeneID" id="39590880"/>
<comment type="caution">
    <text evidence="3">The sequence shown here is derived from an EMBL/GenBank/DDBJ whole genome shotgun (WGS) entry which is preliminary data.</text>
</comment>
<dbReference type="Pfam" id="PF13716">
    <property type="entry name" value="CRAL_TRIO_2"/>
    <property type="match status" value="1"/>
</dbReference>
<dbReference type="InterPro" id="IPR000198">
    <property type="entry name" value="RhoGAP_dom"/>
</dbReference>
<reference evidence="3 4" key="1">
    <citation type="submission" date="2018-11" db="EMBL/GenBank/DDBJ databases">
        <title>Genome sequence of Apiotrichum porosum DSM 27194.</title>
        <authorList>
            <person name="Aliyu H."/>
            <person name="Gorte O."/>
            <person name="Ochsenreither K."/>
        </authorList>
    </citation>
    <scope>NUCLEOTIDE SEQUENCE [LARGE SCALE GENOMIC DNA]</scope>
    <source>
        <strain evidence="3 4">DSM 27194</strain>
    </source>
</reference>
<feature type="region of interest" description="Disordered" evidence="1">
    <location>
        <begin position="1"/>
        <end position="33"/>
    </location>
</feature>
<gene>
    <name evidence="3" type="ORF">EHS24_006337</name>
</gene>
<feature type="compositionally biased region" description="Low complexity" evidence="1">
    <location>
        <begin position="12"/>
        <end position="22"/>
    </location>
</feature>
<proteinExistence type="predicted"/>
<evidence type="ECO:0000313" key="4">
    <source>
        <dbReference type="Proteomes" id="UP000279236"/>
    </source>
</evidence>
<dbReference type="Gene3D" id="3.40.525.10">
    <property type="entry name" value="CRAL-TRIO lipid binding domain"/>
    <property type="match status" value="1"/>
</dbReference>
<feature type="domain" description="Rho-GAP" evidence="2">
    <location>
        <begin position="323"/>
        <end position="531"/>
    </location>
</feature>
<feature type="compositionally biased region" description="Basic and acidic residues" evidence="1">
    <location>
        <begin position="1"/>
        <end position="11"/>
    </location>
</feature>
<dbReference type="Pfam" id="PF00620">
    <property type="entry name" value="RhoGAP"/>
    <property type="match status" value="1"/>
</dbReference>